<dbReference type="EMBL" id="SCWF01000019">
    <property type="protein sequence ID" value="TDM12170.1"/>
    <property type="molecule type" value="Genomic_DNA"/>
</dbReference>
<gene>
    <name evidence="2" type="ORF">ERX55_11145</name>
</gene>
<evidence type="ECO:0000313" key="3">
    <source>
        <dbReference type="Proteomes" id="UP000294843"/>
    </source>
</evidence>
<accession>A0A4R6BV71</accession>
<dbReference type="RefSeq" id="WP_133452657.1">
    <property type="nucleotide sequence ID" value="NZ_SCWF01000019.1"/>
</dbReference>
<proteinExistence type="predicted"/>
<comment type="caution">
    <text evidence="2">The sequence shown here is derived from an EMBL/GenBank/DDBJ whole genome shotgun (WGS) entry which is preliminary data.</text>
</comment>
<dbReference type="AlphaFoldDB" id="A0A4R6BV71"/>
<keyword evidence="1" id="KW-0732">Signal</keyword>
<evidence type="ECO:0000256" key="1">
    <source>
        <dbReference type="SAM" id="SignalP"/>
    </source>
</evidence>
<protein>
    <submittedName>
        <fullName evidence="2">Uncharacterized protein</fullName>
    </submittedName>
</protein>
<reference evidence="2 3" key="1">
    <citation type="submission" date="2019-01" db="EMBL/GenBank/DDBJ databases">
        <title>Draft genome sequences of the type strains of six Macrococcus species.</title>
        <authorList>
            <person name="Mazhar S."/>
            <person name="Altermann E."/>
            <person name="Hill C."/>
            <person name="Mcauliffe O."/>
        </authorList>
    </citation>
    <scope>NUCLEOTIDE SEQUENCE [LARGE SCALE GENOMIC DNA]</scope>
    <source>
        <strain evidence="2 3">ATCC 51825</strain>
    </source>
</reference>
<name>A0A4R6BV71_9STAP</name>
<feature type="chain" id="PRO_5020764934" evidence="1">
    <location>
        <begin position="26"/>
        <end position="266"/>
    </location>
</feature>
<sequence length="266" mass="29204">MKKVISSLAFTALMLGSSTGLSAFANENTSLSGNNIQEDYKTVMNEVKNEINSYQVTSPEQVEIYKKFKSMYSQKELENLNKNLDAFDQKKVNEKLKSTKIANNQRKAIVLGDGSMVIIGNKTGPIEDGLIPSSNEKQVTTYANIKNGTSGYKYYSTFYQEIWGIIKQAEVYNRVDFQLYTNKAVFLGSSPAGTRAFIPATVEVADHSTSGSGTRTLVNTYDYNATVSVAGNQLGNRYVSLGNTIKVISNVGNSVNYTATPSYKGF</sequence>
<evidence type="ECO:0000313" key="2">
    <source>
        <dbReference type="EMBL" id="TDM12170.1"/>
    </source>
</evidence>
<dbReference type="Proteomes" id="UP000294843">
    <property type="component" value="Unassembled WGS sequence"/>
</dbReference>
<organism evidence="2 3">
    <name type="scientific">Macrococcus bovicus</name>
    <dbReference type="NCBI Taxonomy" id="69968"/>
    <lineage>
        <taxon>Bacteria</taxon>
        <taxon>Bacillati</taxon>
        <taxon>Bacillota</taxon>
        <taxon>Bacilli</taxon>
        <taxon>Bacillales</taxon>
        <taxon>Staphylococcaceae</taxon>
        <taxon>Macrococcus</taxon>
    </lineage>
</organism>
<keyword evidence="3" id="KW-1185">Reference proteome</keyword>
<dbReference type="OrthoDB" id="9782846at2"/>
<feature type="signal peptide" evidence="1">
    <location>
        <begin position="1"/>
        <end position="25"/>
    </location>
</feature>